<protein>
    <recommendedName>
        <fullName evidence="5">Transcription factor domain-containing protein</fullName>
    </recommendedName>
</protein>
<dbReference type="EMBL" id="LN649229">
    <property type="protein sequence ID" value="CEI63641.1"/>
    <property type="molecule type" value="Genomic_DNA"/>
</dbReference>
<evidence type="ECO:0000256" key="1">
    <source>
        <dbReference type="ARBA" id="ARBA00004123"/>
    </source>
</evidence>
<name>A0A2L2TDY9_9HYPO</name>
<organism evidence="3 4">
    <name type="scientific">Fusarium venenatum</name>
    <dbReference type="NCBI Taxonomy" id="56646"/>
    <lineage>
        <taxon>Eukaryota</taxon>
        <taxon>Fungi</taxon>
        <taxon>Dikarya</taxon>
        <taxon>Ascomycota</taxon>
        <taxon>Pezizomycotina</taxon>
        <taxon>Sordariomycetes</taxon>
        <taxon>Hypocreomycetidae</taxon>
        <taxon>Hypocreales</taxon>
        <taxon>Nectriaceae</taxon>
        <taxon>Fusarium</taxon>
    </lineage>
</organism>
<evidence type="ECO:0008006" key="5">
    <source>
        <dbReference type="Google" id="ProtNLM"/>
    </source>
</evidence>
<keyword evidence="4" id="KW-1185">Reference proteome</keyword>
<dbReference type="Proteomes" id="UP000245910">
    <property type="component" value="Chromosome I"/>
</dbReference>
<dbReference type="CDD" id="cd12148">
    <property type="entry name" value="fungal_TF_MHR"/>
    <property type="match status" value="1"/>
</dbReference>
<proteinExistence type="predicted"/>
<dbReference type="GO" id="GO:0005634">
    <property type="term" value="C:nucleus"/>
    <property type="evidence" value="ECO:0007669"/>
    <property type="project" value="UniProtKB-SubCell"/>
</dbReference>
<evidence type="ECO:0000313" key="3">
    <source>
        <dbReference type="EMBL" id="CEI63641.1"/>
    </source>
</evidence>
<evidence type="ECO:0000313" key="4">
    <source>
        <dbReference type="Proteomes" id="UP000245910"/>
    </source>
</evidence>
<dbReference type="InterPro" id="IPR050613">
    <property type="entry name" value="Sec_Metabolite_Reg"/>
</dbReference>
<dbReference type="PANTHER" id="PTHR31001:SF40">
    <property type="entry name" value="ZN(II)2CYS6 TRANSCRIPTION FACTOR (EUROFUNG)"/>
    <property type="match status" value="1"/>
</dbReference>
<reference evidence="4" key="1">
    <citation type="submission" date="2014-10" db="EMBL/GenBank/DDBJ databases">
        <authorList>
            <person name="King R."/>
        </authorList>
    </citation>
    <scope>NUCLEOTIDE SEQUENCE [LARGE SCALE GENOMIC DNA]</scope>
    <source>
        <strain evidence="4">A3/5</strain>
    </source>
</reference>
<dbReference type="AlphaFoldDB" id="A0A2L2TDY9"/>
<accession>A0A2L2TDY9</accession>
<sequence length="319" mass="36574">MGIVLRCNANHSNQNFVEQQRRRRCWAGIRMLYTYQGILFRDVDPSFLLSFPFTMPAEVDDSDIQADSIKEPSTYPNSMSLTKFKLRLFELSTQICSRLSNSSSCDEATMHHFDGLIGVEQQHWASAYIPSGCPSFLDTAGFAYWCILETYAYQLYLLIHRPFYHSQSPQFLPCSRKKYVESSIALLETYEKLCERPTLRPCRWLVNGMMSFNALQGVVALAACLIDRYGQEDTTGSTYQAVFDNAVMRIRSLRNSSPVCERAYPEVQKIQEQISILNTNEAHAPSQNWDASVNWLDENSIDWVFWDNLIDNVGLSAQD</sequence>
<dbReference type="PANTHER" id="PTHR31001">
    <property type="entry name" value="UNCHARACTERIZED TRANSCRIPTIONAL REGULATORY PROTEIN"/>
    <property type="match status" value="1"/>
</dbReference>
<keyword evidence="2" id="KW-0539">Nucleus</keyword>
<dbReference type="STRING" id="56646.A0A2L2TDY9"/>
<comment type="subcellular location">
    <subcellularLocation>
        <location evidence="1">Nucleus</location>
    </subcellularLocation>
</comment>
<evidence type="ECO:0000256" key="2">
    <source>
        <dbReference type="ARBA" id="ARBA00023242"/>
    </source>
</evidence>